<protein>
    <submittedName>
        <fullName evidence="1">Uncharacterized protein</fullName>
    </submittedName>
</protein>
<dbReference type="Proteomes" id="UP001152795">
    <property type="component" value="Unassembled WGS sequence"/>
</dbReference>
<gene>
    <name evidence="1" type="ORF">PACLA_8A042096</name>
</gene>
<comment type="caution">
    <text evidence="1">The sequence shown here is derived from an EMBL/GenBank/DDBJ whole genome shotgun (WGS) entry which is preliminary data.</text>
</comment>
<proteinExistence type="predicted"/>
<dbReference type="EMBL" id="CACRXK020022431">
    <property type="protein sequence ID" value="CAB4036802.1"/>
    <property type="molecule type" value="Genomic_DNA"/>
</dbReference>
<dbReference type="AlphaFoldDB" id="A0A6S7LHS8"/>
<evidence type="ECO:0000313" key="1">
    <source>
        <dbReference type="EMBL" id="CAB4036802.1"/>
    </source>
</evidence>
<sequence>MSMKGGLVAFMLYFTLPLLVYAYLSGVTLDLTNLDVKELLIDGIPQIVLCMIILTVPATCFTQIQAKKLDHNKLSKADLWTLLFLSSGLILLTVLCGYESISAPSLVTTTEYRISIMISFSFFPLQLLFLEKKADQTRAKRGDQGLLPFCPAIVDLYDGNDMLITKLHSTNPVWVQVAICLAVITFFIPSLWEIYYRRYPELTEGSGSTLSEQRVRLAQCVSSCMFLALRVVLFAYNPHEIGFAIKTIIRVYCHYETLSYIQQDQHKKRPCNSLI</sequence>
<accession>A0A6S7LHS8</accession>
<evidence type="ECO:0000313" key="2">
    <source>
        <dbReference type="Proteomes" id="UP001152795"/>
    </source>
</evidence>
<reference evidence="1" key="1">
    <citation type="submission" date="2020-04" db="EMBL/GenBank/DDBJ databases">
        <authorList>
            <person name="Alioto T."/>
            <person name="Alioto T."/>
            <person name="Gomez Garrido J."/>
        </authorList>
    </citation>
    <scope>NUCLEOTIDE SEQUENCE</scope>
    <source>
        <strain evidence="1">A484AB</strain>
    </source>
</reference>
<keyword evidence="2" id="KW-1185">Reference proteome</keyword>
<name>A0A6S7LHS8_PARCT</name>
<organism evidence="1 2">
    <name type="scientific">Paramuricea clavata</name>
    <name type="common">Red gorgonian</name>
    <name type="synonym">Violescent sea-whip</name>
    <dbReference type="NCBI Taxonomy" id="317549"/>
    <lineage>
        <taxon>Eukaryota</taxon>
        <taxon>Metazoa</taxon>
        <taxon>Cnidaria</taxon>
        <taxon>Anthozoa</taxon>
        <taxon>Octocorallia</taxon>
        <taxon>Malacalcyonacea</taxon>
        <taxon>Plexauridae</taxon>
        <taxon>Paramuricea</taxon>
    </lineage>
</organism>